<proteinExistence type="predicted"/>
<evidence type="ECO:0000313" key="1">
    <source>
        <dbReference type="EMBL" id="AIF40446.1"/>
    </source>
</evidence>
<dbReference type="HOGENOM" id="CLU_182180_1_0_11"/>
<dbReference type="AlphaFoldDB" id="A0A075JDR7"/>
<dbReference type="RefSeq" id="WP_006946019.1">
    <property type="nucleotide sequence ID" value="NZ_CAKZHM010000169.1"/>
</dbReference>
<gene>
    <name evidence="1" type="ORF">HX89_05215</name>
</gene>
<name>A0A075JDR7_9MICO</name>
<dbReference type="InterPro" id="IPR022062">
    <property type="entry name" value="DUF3618"/>
</dbReference>
<sequence length="86" mass="9103">MAPKTAKQIEAELAASRSRLAGTIDELAFRAQPKEIAKRQTESARLALTDATRTADGDLRSDRVAMGLGGLGGLLVLVGLAKRLRS</sequence>
<dbReference type="GeneID" id="41840586"/>
<organism evidence="1 2">
    <name type="scientific">Dermacoccus nishinomiyaensis</name>
    <dbReference type="NCBI Taxonomy" id="1274"/>
    <lineage>
        <taxon>Bacteria</taxon>
        <taxon>Bacillati</taxon>
        <taxon>Actinomycetota</taxon>
        <taxon>Actinomycetes</taxon>
        <taxon>Micrococcales</taxon>
        <taxon>Dermacoccaceae</taxon>
        <taxon>Dermacoccus</taxon>
    </lineage>
</organism>
<protein>
    <submittedName>
        <fullName evidence="1">Uncharacterized protein</fullName>
    </submittedName>
</protein>
<dbReference type="OrthoDB" id="5149496at2"/>
<dbReference type="Pfam" id="PF12277">
    <property type="entry name" value="DUF3618"/>
    <property type="match status" value="1"/>
</dbReference>
<accession>A0A075JDR7</accession>
<dbReference type="KEGG" id="dni:HX89_05215"/>
<dbReference type="Proteomes" id="UP000027986">
    <property type="component" value="Chromosome"/>
</dbReference>
<dbReference type="eggNOG" id="ENOG5033N9F">
    <property type="taxonomic scope" value="Bacteria"/>
</dbReference>
<keyword evidence="2" id="KW-1185">Reference proteome</keyword>
<reference evidence="1 2" key="1">
    <citation type="submission" date="2014-07" db="EMBL/GenBank/DDBJ databases">
        <title>Genome Sequencing of Dermacoccus nishinomiyaensis.</title>
        <authorList>
            <person name="Hong K.W."/>
            <person name="Chan K.G."/>
        </authorList>
    </citation>
    <scope>NUCLEOTIDE SEQUENCE [LARGE SCALE GENOMIC DNA]</scope>
    <source>
        <strain evidence="1 2">M25</strain>
    </source>
</reference>
<dbReference type="EMBL" id="CP008889">
    <property type="protein sequence ID" value="AIF40446.1"/>
    <property type="molecule type" value="Genomic_DNA"/>
</dbReference>
<evidence type="ECO:0000313" key="2">
    <source>
        <dbReference type="Proteomes" id="UP000027986"/>
    </source>
</evidence>